<dbReference type="AlphaFoldDB" id="A0A239Z3Y9"/>
<sequence>MNIKEIPQNWIDTFNRLGSEGVWKPTVDYQDLFNRDELMGKPLFTLPMGTVNFPTGQLTCCDPLIMLPHMPDTYVRTVEPGTYLLETKVAEFEQNTFRYVATRVIFTANEPVYYELALKGSENLDELNKDSYVGFPVEAGLATIVDEATIQAYDMFYKDWHQQNPEKNIYDDYYSTLFQLNALAYPRYQRSKGDWINFTIPNTELSIPMIQSGFGDGLYPVYWAFDKDGKICQIIMDFIDCTEAYKTN</sequence>
<evidence type="ECO:0008006" key="3">
    <source>
        <dbReference type="Google" id="ProtNLM"/>
    </source>
</evidence>
<dbReference type="KEGG" id="vrm:44547418_00958"/>
<dbReference type="RefSeq" id="WP_095065926.1">
    <property type="nucleotide sequence ID" value="NZ_LT906470.1"/>
</dbReference>
<gene>
    <name evidence="1" type="ORF">SAMEA44547418_00958</name>
</gene>
<dbReference type="Proteomes" id="UP000214973">
    <property type="component" value="Chromosome 1"/>
</dbReference>
<evidence type="ECO:0000313" key="1">
    <source>
        <dbReference type="EMBL" id="SNV65248.1"/>
    </source>
</evidence>
<protein>
    <recommendedName>
        <fullName evidence="3">DUF4241 domain-containing protein</fullName>
    </recommendedName>
</protein>
<name>A0A239Z3Y9_9FIRM</name>
<dbReference type="EMBL" id="LT906470">
    <property type="protein sequence ID" value="SNV65248.1"/>
    <property type="molecule type" value="Genomic_DNA"/>
</dbReference>
<organism evidence="1 2">
    <name type="scientific">Veillonella rodentium</name>
    <dbReference type="NCBI Taxonomy" id="248315"/>
    <lineage>
        <taxon>Bacteria</taxon>
        <taxon>Bacillati</taxon>
        <taxon>Bacillota</taxon>
        <taxon>Negativicutes</taxon>
        <taxon>Veillonellales</taxon>
        <taxon>Veillonellaceae</taxon>
        <taxon>Veillonella</taxon>
    </lineage>
</organism>
<proteinExistence type="predicted"/>
<reference evidence="1 2" key="1">
    <citation type="submission" date="2017-06" db="EMBL/GenBank/DDBJ databases">
        <authorList>
            <consortium name="Pathogen Informatics"/>
        </authorList>
    </citation>
    <scope>NUCLEOTIDE SEQUENCE [LARGE SCALE GENOMIC DNA]</scope>
    <source>
        <strain evidence="1 2">NCTC12018</strain>
    </source>
</reference>
<dbReference type="InterPro" id="IPR025335">
    <property type="entry name" value="DUF4241"/>
</dbReference>
<dbReference type="Pfam" id="PF14025">
    <property type="entry name" value="DUF4241"/>
    <property type="match status" value="1"/>
</dbReference>
<keyword evidence="2" id="KW-1185">Reference proteome</keyword>
<evidence type="ECO:0000313" key="2">
    <source>
        <dbReference type="Proteomes" id="UP000214973"/>
    </source>
</evidence>
<accession>A0A239Z3Y9</accession>